<keyword evidence="1" id="KW-0472">Membrane</keyword>
<dbReference type="PATRIC" id="fig|345073.21.peg.2563"/>
<feature type="transmembrane region" description="Helical" evidence="1">
    <location>
        <begin position="16"/>
        <end position="35"/>
    </location>
</feature>
<dbReference type="KEGG" id="vcr:VC395_2664"/>
<reference evidence="2 3" key="1">
    <citation type="submission" date="2007-03" db="EMBL/GenBank/DDBJ databases">
        <authorList>
            <person name="Heidelberg J."/>
        </authorList>
    </citation>
    <scope>NUCLEOTIDE SEQUENCE [LARGE SCALE GENOMIC DNA]</scope>
    <source>
        <strain evidence="3">ATCC 39541 / Classical Ogawa 395 / O395</strain>
    </source>
</reference>
<keyword evidence="1" id="KW-0812">Transmembrane</keyword>
<dbReference type="KEGG" id="vco:VC0395_A2129"/>
<dbReference type="EMBL" id="CP000627">
    <property type="protein sequence ID" value="ABQ20938.1"/>
    <property type="molecule type" value="Genomic_DNA"/>
</dbReference>
<evidence type="ECO:0000313" key="2">
    <source>
        <dbReference type="EMBL" id="ABQ20938.1"/>
    </source>
</evidence>
<dbReference type="OrthoDB" id="5896938at2"/>
<evidence type="ECO:0000256" key="1">
    <source>
        <dbReference type="SAM" id="Phobius"/>
    </source>
</evidence>
<evidence type="ECO:0008006" key="4">
    <source>
        <dbReference type="Google" id="ProtNLM"/>
    </source>
</evidence>
<proteinExistence type="predicted"/>
<dbReference type="eggNOG" id="ENOG5031N6G">
    <property type="taxonomic scope" value="Bacteria"/>
</dbReference>
<name>A0A0H3AK11_VIBC3</name>
<sequence length="101" mass="11454">MVAHAMSLPQLRPTRLSIVAMLSVVLALWFNVAVIDHQLDLHPEHHLQHDCQLFASAAHGLKTSQWILPSWRQNPPQARVEQPIQRTQVLHSYFARSPPAA</sequence>
<accession>A0A0H3AK11</accession>
<evidence type="ECO:0000313" key="3">
    <source>
        <dbReference type="Proteomes" id="UP000000249"/>
    </source>
</evidence>
<dbReference type="Proteomes" id="UP000000249">
    <property type="component" value="Chromosome 1"/>
</dbReference>
<dbReference type="AlphaFoldDB" id="A0A0H3AK11"/>
<organism evidence="2 3">
    <name type="scientific">Vibrio cholerae serotype O1 (strain ATCC 39541 / Classical Ogawa 395 / O395)</name>
    <dbReference type="NCBI Taxonomy" id="345073"/>
    <lineage>
        <taxon>Bacteria</taxon>
        <taxon>Pseudomonadati</taxon>
        <taxon>Pseudomonadota</taxon>
        <taxon>Gammaproteobacteria</taxon>
        <taxon>Vibrionales</taxon>
        <taxon>Vibrionaceae</taxon>
        <taxon>Vibrio</taxon>
    </lineage>
</organism>
<gene>
    <name evidence="2" type="ordered locus">VC0395_A2129</name>
</gene>
<dbReference type="Pfam" id="PF10795">
    <property type="entry name" value="DUF2607"/>
    <property type="match status" value="1"/>
</dbReference>
<keyword evidence="1" id="KW-1133">Transmembrane helix</keyword>
<dbReference type="InterPro" id="IPR019731">
    <property type="entry name" value="DUF2607"/>
</dbReference>
<protein>
    <recommendedName>
        <fullName evidence="4">DUF2607 domain-containing protein</fullName>
    </recommendedName>
</protein>